<comment type="function">
    <text evidence="8">Toxic component of a toxin-antitoxin (TA) system. An RNase.</text>
</comment>
<keyword evidence="4 8" id="KW-0479">Metal-binding</keyword>
<organism evidence="10 11">
    <name type="scientific">Aquipuribacter nitratireducens</name>
    <dbReference type="NCBI Taxonomy" id="650104"/>
    <lineage>
        <taxon>Bacteria</taxon>
        <taxon>Bacillati</taxon>
        <taxon>Actinomycetota</taxon>
        <taxon>Actinomycetes</taxon>
        <taxon>Micrococcales</taxon>
        <taxon>Intrasporangiaceae</taxon>
        <taxon>Aquipuribacter</taxon>
    </lineage>
</organism>
<gene>
    <name evidence="8" type="primary">vapC</name>
    <name evidence="10" type="ORF">ACFPJ6_17810</name>
</gene>
<dbReference type="InterPro" id="IPR050556">
    <property type="entry name" value="Type_II_TA_system_RNase"/>
</dbReference>
<accession>A0ABW0GTS6</accession>
<keyword evidence="11" id="KW-1185">Reference proteome</keyword>
<feature type="binding site" evidence="8">
    <location>
        <position position="106"/>
    </location>
    <ligand>
        <name>Mg(2+)</name>
        <dbReference type="ChEBI" id="CHEBI:18420"/>
    </ligand>
</feature>
<dbReference type="EMBL" id="JBHSLD010000028">
    <property type="protein sequence ID" value="MFC5382624.1"/>
    <property type="molecule type" value="Genomic_DNA"/>
</dbReference>
<evidence type="ECO:0000313" key="11">
    <source>
        <dbReference type="Proteomes" id="UP001596122"/>
    </source>
</evidence>
<evidence type="ECO:0000256" key="3">
    <source>
        <dbReference type="ARBA" id="ARBA00022722"/>
    </source>
</evidence>
<dbReference type="InterPro" id="IPR002716">
    <property type="entry name" value="PIN_dom"/>
</dbReference>
<keyword evidence="3 8" id="KW-0540">Nuclease</keyword>
<protein>
    <recommendedName>
        <fullName evidence="8">Ribonuclease VapC</fullName>
        <shortName evidence="8">RNase VapC</shortName>
        <ecNumber evidence="8">3.1.-.-</ecNumber>
    </recommendedName>
    <alternativeName>
        <fullName evidence="8">Toxin VapC</fullName>
    </alternativeName>
</protein>
<evidence type="ECO:0000256" key="6">
    <source>
        <dbReference type="ARBA" id="ARBA00022842"/>
    </source>
</evidence>
<keyword evidence="2 8" id="KW-1277">Toxin-antitoxin system</keyword>
<comment type="similarity">
    <text evidence="7 8">Belongs to the PINc/VapC protein family.</text>
</comment>
<evidence type="ECO:0000256" key="8">
    <source>
        <dbReference type="HAMAP-Rule" id="MF_00265"/>
    </source>
</evidence>
<dbReference type="Pfam" id="PF01850">
    <property type="entry name" value="PIN"/>
    <property type="match status" value="1"/>
</dbReference>
<evidence type="ECO:0000256" key="1">
    <source>
        <dbReference type="ARBA" id="ARBA00001946"/>
    </source>
</evidence>
<feature type="binding site" evidence="8">
    <location>
        <position position="17"/>
    </location>
    <ligand>
        <name>Mg(2+)</name>
        <dbReference type="ChEBI" id="CHEBI:18420"/>
    </ligand>
</feature>
<keyword evidence="8" id="KW-0800">Toxin</keyword>
<evidence type="ECO:0000256" key="5">
    <source>
        <dbReference type="ARBA" id="ARBA00022801"/>
    </source>
</evidence>
<comment type="caution">
    <text evidence="10">The sequence shown here is derived from an EMBL/GenBank/DDBJ whole genome shotgun (WGS) entry which is preliminary data.</text>
</comment>
<dbReference type="InterPro" id="IPR029060">
    <property type="entry name" value="PIN-like_dom_sf"/>
</dbReference>
<reference evidence="11" key="1">
    <citation type="journal article" date="2019" name="Int. J. Syst. Evol. Microbiol.">
        <title>The Global Catalogue of Microorganisms (GCM) 10K type strain sequencing project: providing services to taxonomists for standard genome sequencing and annotation.</title>
        <authorList>
            <consortium name="The Broad Institute Genomics Platform"/>
            <consortium name="The Broad Institute Genome Sequencing Center for Infectious Disease"/>
            <person name="Wu L."/>
            <person name="Ma J."/>
        </authorList>
    </citation>
    <scope>NUCLEOTIDE SEQUENCE [LARGE SCALE GENOMIC DNA]</scope>
    <source>
        <strain evidence="11">CCUG 43114</strain>
    </source>
</reference>
<sequence length="141" mass="15246">MSSTTSGDGRPARALVDTSVWISGELGRAVDRDRLPEESLVSVVTVAELQAGVLAAPDATSRSRRLDTLQVVMDAEVLPVDLRAAHVWAELRVRLRDAGHRMNVNDLWIAAIAVANDVPVVTQDDDFRPLVEIGGVDVVRV</sequence>
<evidence type="ECO:0000256" key="4">
    <source>
        <dbReference type="ARBA" id="ARBA00022723"/>
    </source>
</evidence>
<comment type="cofactor">
    <cofactor evidence="1 8">
        <name>Mg(2+)</name>
        <dbReference type="ChEBI" id="CHEBI:18420"/>
    </cofactor>
</comment>
<evidence type="ECO:0000256" key="7">
    <source>
        <dbReference type="ARBA" id="ARBA00038093"/>
    </source>
</evidence>
<name>A0ABW0GTS6_9MICO</name>
<evidence type="ECO:0000259" key="9">
    <source>
        <dbReference type="Pfam" id="PF01850"/>
    </source>
</evidence>
<dbReference type="PANTHER" id="PTHR33653:SF1">
    <property type="entry name" value="RIBONUCLEASE VAPC2"/>
    <property type="match status" value="1"/>
</dbReference>
<evidence type="ECO:0000256" key="2">
    <source>
        <dbReference type="ARBA" id="ARBA00022649"/>
    </source>
</evidence>
<keyword evidence="5 8" id="KW-0378">Hydrolase</keyword>
<dbReference type="SUPFAM" id="SSF88723">
    <property type="entry name" value="PIN domain-like"/>
    <property type="match status" value="1"/>
</dbReference>
<dbReference type="RefSeq" id="WP_340270291.1">
    <property type="nucleotide sequence ID" value="NZ_JBBEOG010000006.1"/>
</dbReference>
<feature type="domain" description="PIN" evidence="9">
    <location>
        <begin position="15"/>
        <end position="128"/>
    </location>
</feature>
<dbReference type="InterPro" id="IPR022907">
    <property type="entry name" value="VapC_family"/>
</dbReference>
<keyword evidence="6 8" id="KW-0460">Magnesium</keyword>
<dbReference type="Proteomes" id="UP001596122">
    <property type="component" value="Unassembled WGS sequence"/>
</dbReference>
<dbReference type="EC" id="3.1.-.-" evidence="8"/>
<dbReference type="HAMAP" id="MF_00265">
    <property type="entry name" value="VapC_Nob1"/>
    <property type="match status" value="1"/>
</dbReference>
<dbReference type="PANTHER" id="PTHR33653">
    <property type="entry name" value="RIBONUCLEASE VAPC2"/>
    <property type="match status" value="1"/>
</dbReference>
<evidence type="ECO:0000313" key="10">
    <source>
        <dbReference type="EMBL" id="MFC5382624.1"/>
    </source>
</evidence>
<dbReference type="Gene3D" id="3.40.50.1010">
    <property type="entry name" value="5'-nuclease"/>
    <property type="match status" value="1"/>
</dbReference>
<proteinExistence type="inferred from homology"/>